<evidence type="ECO:0000313" key="8">
    <source>
        <dbReference type="Proteomes" id="UP000466997"/>
    </source>
</evidence>
<dbReference type="InterPro" id="IPR001647">
    <property type="entry name" value="HTH_TetR"/>
</dbReference>
<dbReference type="Gene3D" id="1.10.357.10">
    <property type="entry name" value="Tetracycline Repressor, domain 2"/>
    <property type="match status" value="2"/>
</dbReference>
<evidence type="ECO:0000259" key="6">
    <source>
        <dbReference type="PROSITE" id="PS50977"/>
    </source>
</evidence>
<dbReference type="PROSITE" id="PS50977">
    <property type="entry name" value="HTH_TETR_2"/>
    <property type="match status" value="2"/>
</dbReference>
<dbReference type="InterPro" id="IPR050109">
    <property type="entry name" value="HTH-type_TetR-like_transc_reg"/>
</dbReference>
<feature type="region of interest" description="Disordered" evidence="5">
    <location>
        <begin position="1"/>
        <end position="20"/>
    </location>
</feature>
<gene>
    <name evidence="7" type="ORF">MNVM_14300</name>
</gene>
<dbReference type="GO" id="GO:0003700">
    <property type="term" value="F:DNA-binding transcription factor activity"/>
    <property type="evidence" value="ECO:0007669"/>
    <property type="project" value="TreeGrafter"/>
</dbReference>
<dbReference type="Gene3D" id="1.10.10.60">
    <property type="entry name" value="Homeodomain-like"/>
    <property type="match status" value="2"/>
</dbReference>
<evidence type="ECO:0000313" key="7">
    <source>
        <dbReference type="EMBL" id="BBX12349.1"/>
    </source>
</evidence>
<dbReference type="PRINTS" id="PR00455">
    <property type="entry name" value="HTHTETR"/>
</dbReference>
<feature type="DNA-binding region" description="H-T-H motif" evidence="4">
    <location>
        <begin position="47"/>
        <end position="66"/>
    </location>
</feature>
<name>A0A7I7JLZ9_9MYCO</name>
<dbReference type="GO" id="GO:0000976">
    <property type="term" value="F:transcription cis-regulatory region binding"/>
    <property type="evidence" value="ECO:0007669"/>
    <property type="project" value="TreeGrafter"/>
</dbReference>
<feature type="domain" description="HTH tetR-type" evidence="6">
    <location>
        <begin position="233"/>
        <end position="293"/>
    </location>
</feature>
<dbReference type="Pfam" id="PF00440">
    <property type="entry name" value="TetR_N"/>
    <property type="match status" value="2"/>
</dbReference>
<reference evidence="7 8" key="1">
    <citation type="journal article" date="2019" name="Emerg. Microbes Infect.">
        <title>Comprehensive subspecies identification of 175 nontuberculous mycobacteria species based on 7547 genomic profiles.</title>
        <authorList>
            <person name="Matsumoto Y."/>
            <person name="Kinjo T."/>
            <person name="Motooka D."/>
            <person name="Nabeya D."/>
            <person name="Jung N."/>
            <person name="Uechi K."/>
            <person name="Horii T."/>
            <person name="Iida T."/>
            <person name="Fujita J."/>
            <person name="Nakamura S."/>
        </authorList>
    </citation>
    <scope>NUCLEOTIDE SEQUENCE [LARGE SCALE GENOMIC DNA]</scope>
    <source>
        <strain evidence="7 8">JCM 6391</strain>
    </source>
</reference>
<dbReference type="PANTHER" id="PTHR30055">
    <property type="entry name" value="HTH-TYPE TRANSCRIPTIONAL REGULATOR RUTR"/>
    <property type="match status" value="1"/>
</dbReference>
<dbReference type="SUPFAM" id="SSF46689">
    <property type="entry name" value="Homeodomain-like"/>
    <property type="match status" value="2"/>
</dbReference>
<evidence type="ECO:0000256" key="5">
    <source>
        <dbReference type="SAM" id="MobiDB-lite"/>
    </source>
</evidence>
<evidence type="ECO:0000256" key="2">
    <source>
        <dbReference type="ARBA" id="ARBA00023125"/>
    </source>
</evidence>
<proteinExistence type="predicted"/>
<dbReference type="KEGG" id="mnm:MNVM_14300"/>
<keyword evidence="1" id="KW-0805">Transcription regulation</keyword>
<dbReference type="AlphaFoldDB" id="A0A7I7JLZ9"/>
<feature type="domain" description="HTH tetR-type" evidence="6">
    <location>
        <begin position="24"/>
        <end position="84"/>
    </location>
</feature>
<evidence type="ECO:0000256" key="1">
    <source>
        <dbReference type="ARBA" id="ARBA00023015"/>
    </source>
</evidence>
<dbReference type="Proteomes" id="UP000466997">
    <property type="component" value="Chromosome"/>
</dbReference>
<keyword evidence="8" id="KW-1185">Reference proteome</keyword>
<dbReference type="EMBL" id="AP022562">
    <property type="protein sequence ID" value="BBX12349.1"/>
    <property type="molecule type" value="Genomic_DNA"/>
</dbReference>
<organism evidence="7 8">
    <name type="scientific">Mycobacterium novum</name>
    <dbReference type="NCBI Taxonomy" id="2492438"/>
    <lineage>
        <taxon>Bacteria</taxon>
        <taxon>Bacillati</taxon>
        <taxon>Actinomycetota</taxon>
        <taxon>Actinomycetes</taxon>
        <taxon>Mycobacteriales</taxon>
        <taxon>Mycobacteriaceae</taxon>
        <taxon>Mycobacterium</taxon>
    </lineage>
</organism>
<evidence type="ECO:0000256" key="4">
    <source>
        <dbReference type="PROSITE-ProRule" id="PRU00335"/>
    </source>
</evidence>
<evidence type="ECO:0000256" key="3">
    <source>
        <dbReference type="ARBA" id="ARBA00023163"/>
    </source>
</evidence>
<feature type="DNA-binding region" description="H-T-H motif" evidence="4">
    <location>
        <begin position="256"/>
        <end position="275"/>
    </location>
</feature>
<dbReference type="InterPro" id="IPR009057">
    <property type="entry name" value="Homeodomain-like_sf"/>
</dbReference>
<accession>A0A7I7JLZ9</accession>
<dbReference type="PANTHER" id="PTHR30055:SF240">
    <property type="entry name" value="HTH-TYPE TRANSCRIPTIONAL REGULATOR ACRR"/>
    <property type="match status" value="1"/>
</dbReference>
<keyword evidence="3" id="KW-0804">Transcription</keyword>
<protein>
    <submittedName>
        <fullName evidence="7">TetR family transcriptional regulator</fullName>
    </submittedName>
</protein>
<keyword evidence="2 4" id="KW-0238">DNA-binding</keyword>
<sequence>MVITLGATNGPAGRTGGHIRRRPKDRKAQITRAAAEAFSAQGYHATSMEAIATKVGISAPALYRHYPSKYQMFAVVVGALGQQLEDCTAFVDEIPDAELEQDPGAVLDRIINALISSALNNREAGGLYRWQGRYLQPDDKATLTAHIHQVNRRVQRPLNVLRPGLTSVERWTLSAGLLSIAGSVVGHRLPISDDEIRTLMLNTTRALAGAELPQQGDVGVNRPSVWRIFTPDAGPYEALLHSAILLFGTKGYAETSVTEIADAVGVPASGVYRYFSSKSDILTTGLQRAVDRIGGEMSAIAGVFNDPREVLARLVEAFVATIFANPELAAVYDTERVNLGPSERDLLRDSERAFIDTWVGPLTAVRPELDALHARFLVHALAALVDDLGRLDREGRSYGGVKATAAPGYAQAALRKLLEAVAIGDN</sequence>